<dbReference type="PANTHER" id="PTHR42770">
    <property type="entry name" value="AMINO ACID TRANSPORTER-RELATED"/>
    <property type="match status" value="1"/>
</dbReference>
<reference evidence="8" key="1">
    <citation type="journal article" date="2021" name="Science">
        <title>Hunting the eagle killer: A cyanobacterial neurotoxin causes vacuolar myelinopathy.</title>
        <authorList>
            <person name="Breinlinger S."/>
            <person name="Phillips T.J."/>
            <person name="Haram B.N."/>
            <person name="Mares J."/>
            <person name="Martinez Yerena J.A."/>
            <person name="Hrouzek P."/>
            <person name="Sobotka R."/>
            <person name="Henderson W.M."/>
            <person name="Schmieder P."/>
            <person name="Williams S.M."/>
            <person name="Lauderdale J.D."/>
            <person name="Wilde H.D."/>
            <person name="Gerrin W."/>
            <person name="Kust A."/>
            <person name="Washington J.W."/>
            <person name="Wagner C."/>
            <person name="Geier B."/>
            <person name="Liebeke M."/>
            <person name="Enke H."/>
            <person name="Niedermeyer T.H.J."/>
            <person name="Wilde S.B."/>
        </authorList>
    </citation>
    <scope>NUCLEOTIDE SEQUENCE [LARGE SCALE GENOMIC DNA]</scope>
    <source>
        <strain evidence="8">Thurmond2011</strain>
    </source>
</reference>
<feature type="transmembrane region" description="Helical" evidence="5">
    <location>
        <begin position="231"/>
        <end position="255"/>
    </location>
</feature>
<protein>
    <submittedName>
        <fullName evidence="7">APC family permease</fullName>
    </submittedName>
</protein>
<keyword evidence="4 5" id="KW-0472">Membrane</keyword>
<evidence type="ECO:0000256" key="2">
    <source>
        <dbReference type="ARBA" id="ARBA00022692"/>
    </source>
</evidence>
<keyword evidence="2 5" id="KW-0812">Transmembrane</keyword>
<dbReference type="AlphaFoldDB" id="A0AAP5MBC4"/>
<comment type="subcellular location">
    <subcellularLocation>
        <location evidence="1">Membrane</location>
        <topology evidence="1">Multi-pass membrane protein</topology>
    </subcellularLocation>
</comment>
<feature type="transmembrane region" description="Helical" evidence="5">
    <location>
        <begin position="384"/>
        <end position="401"/>
    </location>
</feature>
<dbReference type="InterPro" id="IPR004841">
    <property type="entry name" value="AA-permease/SLC12A_dom"/>
</dbReference>
<feature type="transmembrane region" description="Helical" evidence="5">
    <location>
        <begin position="89"/>
        <end position="116"/>
    </location>
</feature>
<evidence type="ECO:0000256" key="1">
    <source>
        <dbReference type="ARBA" id="ARBA00004141"/>
    </source>
</evidence>
<feature type="transmembrane region" description="Helical" evidence="5">
    <location>
        <begin position="128"/>
        <end position="148"/>
    </location>
</feature>
<evidence type="ECO:0000256" key="4">
    <source>
        <dbReference type="ARBA" id="ARBA00023136"/>
    </source>
</evidence>
<feature type="transmembrane region" description="Helical" evidence="5">
    <location>
        <begin position="14"/>
        <end position="40"/>
    </location>
</feature>
<feature type="domain" description="Amino acid permease/ SLC12A" evidence="6">
    <location>
        <begin position="19"/>
        <end position="401"/>
    </location>
</feature>
<keyword evidence="8" id="KW-1185">Reference proteome</keyword>
<feature type="transmembrane region" description="Helical" evidence="5">
    <location>
        <begin position="331"/>
        <end position="350"/>
    </location>
</feature>
<dbReference type="PANTHER" id="PTHR42770:SF7">
    <property type="entry name" value="MEMBRANE PROTEIN"/>
    <property type="match status" value="1"/>
</dbReference>
<dbReference type="EMBL" id="JAALHA020000009">
    <property type="protein sequence ID" value="MDR9896674.1"/>
    <property type="molecule type" value="Genomic_DNA"/>
</dbReference>
<dbReference type="Proteomes" id="UP000667802">
    <property type="component" value="Unassembled WGS sequence"/>
</dbReference>
<evidence type="ECO:0000313" key="8">
    <source>
        <dbReference type="Proteomes" id="UP000667802"/>
    </source>
</evidence>
<dbReference type="GO" id="GO:0016020">
    <property type="term" value="C:membrane"/>
    <property type="evidence" value="ECO:0007669"/>
    <property type="project" value="UniProtKB-SubCell"/>
</dbReference>
<evidence type="ECO:0000259" key="6">
    <source>
        <dbReference type="Pfam" id="PF00324"/>
    </source>
</evidence>
<evidence type="ECO:0000256" key="3">
    <source>
        <dbReference type="ARBA" id="ARBA00022989"/>
    </source>
</evidence>
<proteinExistence type="predicted"/>
<dbReference type="GO" id="GO:0055085">
    <property type="term" value="P:transmembrane transport"/>
    <property type="evidence" value="ECO:0007669"/>
    <property type="project" value="InterPro"/>
</dbReference>
<keyword evidence="3 5" id="KW-1133">Transmembrane helix</keyword>
<feature type="transmembrane region" description="Helical" evidence="5">
    <location>
        <begin position="285"/>
        <end position="310"/>
    </location>
</feature>
<feature type="transmembrane region" description="Helical" evidence="5">
    <location>
        <begin position="356"/>
        <end position="377"/>
    </location>
</feature>
<evidence type="ECO:0000313" key="7">
    <source>
        <dbReference type="EMBL" id="MDR9896674.1"/>
    </source>
</evidence>
<sequence>MSLRTSPQQLQRELGVVGATVMGLGSIIGTGVFVSIGIAAGIAGNAVVLAVVVGALVATCNGLNSAQLAASHPVSGGSYEYGYRYLNSWLGFTAGWMFLLAKTASAATAALGFAGYLLNAMGLRGSSLLIPLALASVVILTGIVLSGIRRSNVANILIVSVSVLSLIFFIGAGTPFVLASGAEHFTPFFKSSIGSVFHASALMFVAYTGYGRIATLGEEAKEPRKTIPKAIIITMILTMLLYVVVAVVAVGSVGAEVLGESVSLGQAAPLEVVVRRLGVLGGSQILAVGAIAAMLGVLLNLILGLSRVLLAMGRRHDMPRIFALVNESQTTPVPATIAIGIAIAVLVLIGNVKTTWSFSAFTVLIYYAITNLAAFCLPPNERLYPKWVSLVGLLACLFLAFWVEPFIWHLGLALIAAGLIWHIVANKLVNE</sequence>
<evidence type="ECO:0000256" key="5">
    <source>
        <dbReference type="SAM" id="Phobius"/>
    </source>
</evidence>
<name>A0AAP5MBC4_9CYAN</name>
<feature type="transmembrane region" description="Helical" evidence="5">
    <location>
        <begin position="155"/>
        <end position="179"/>
    </location>
</feature>
<dbReference type="InterPro" id="IPR050367">
    <property type="entry name" value="APC_superfamily"/>
</dbReference>
<organism evidence="7 8">
    <name type="scientific">Aetokthonos hydrillicola Thurmond2011</name>
    <dbReference type="NCBI Taxonomy" id="2712845"/>
    <lineage>
        <taxon>Bacteria</taxon>
        <taxon>Bacillati</taxon>
        <taxon>Cyanobacteriota</taxon>
        <taxon>Cyanophyceae</taxon>
        <taxon>Nostocales</taxon>
        <taxon>Hapalosiphonaceae</taxon>
        <taxon>Aetokthonos</taxon>
    </lineage>
</organism>
<comment type="caution">
    <text evidence="7">The sequence shown here is derived from an EMBL/GenBank/DDBJ whole genome shotgun (WGS) entry which is preliminary data.</text>
</comment>
<dbReference type="RefSeq" id="WP_208349437.1">
    <property type="nucleotide sequence ID" value="NZ_JAALHA020000009.1"/>
</dbReference>
<feature type="transmembrane region" description="Helical" evidence="5">
    <location>
        <begin position="46"/>
        <end position="68"/>
    </location>
</feature>
<gene>
    <name evidence="7" type="ORF">G7B40_019200</name>
</gene>
<dbReference type="PIRSF" id="PIRSF006060">
    <property type="entry name" value="AA_transporter"/>
    <property type="match status" value="1"/>
</dbReference>
<feature type="transmembrane region" description="Helical" evidence="5">
    <location>
        <begin position="407"/>
        <end position="425"/>
    </location>
</feature>
<feature type="transmembrane region" description="Helical" evidence="5">
    <location>
        <begin position="191"/>
        <end position="210"/>
    </location>
</feature>
<dbReference type="Gene3D" id="1.20.1740.10">
    <property type="entry name" value="Amino acid/polyamine transporter I"/>
    <property type="match status" value="1"/>
</dbReference>
<dbReference type="Pfam" id="PF00324">
    <property type="entry name" value="AA_permease"/>
    <property type="match status" value="1"/>
</dbReference>
<accession>A0AAP5MBC4</accession>